<keyword evidence="6 9" id="KW-0010">Activator</keyword>
<feature type="region of interest" description="Disordered" evidence="10">
    <location>
        <begin position="764"/>
        <end position="840"/>
    </location>
</feature>
<sequence>MSHPNPTGNGCTLEDCYTNLFVLTDICGIKWRRLTVDSAPVDQLDDPVLVAYSRCIQNDILCVWRRVIRNVEQRVNPPDQLSCSKELWIFWYGDQPSILDSLLSSDLGLKEVEHGTWDRDKDSGLTYECRTLLFKALHNLIERCLLSKNFIRLGKWFVMPHENSTASDRTCYLSFCFHFFLHGESQVCASIEVKKHPPVWRITNQHLCLVQDSQVPFQVILAPYGLNGTLTGQAYRDMDPNSRRVYQEWVQYYPLEMDDAKEFDPNRLPNLVEVLVAGVRMRYPSAYVLICESEDGSGRGSSTNATTDNLAPRCQGLNPSGQLSPPHSPGPGLAEASVKPGNFGLEDGRAARSDANHALGHLIIERSAQDATLSAGTSVPVKRSQEPGTEDNSIVGVWNFSDPSTKVTCNCVKHRKMKSVVQGKSASGGKHGKSEKPEKLERQQSRHGRNTVPFHRRQHMVEDMLQFDMERVLNHVPPNPAFCPTGSTTIPPHGGSTPVPEGPIDTPNSAPSPLDEPQPPALPSTDPTMPTLSPHPPSKFSNSGGASASGSVNPGTGTVNGTACSGGGGVGSGASGGINGQASGGSSSGPGGGNCAGNVANGVTLGITGGEKDFATRNGLTNGSVGPLGDPQSVLPNGSFSSSSEFFPKMEDTSAGGGTTPSQPKAAAGGGVTNSVGVSGASVLPDSQSPWSVMDSAKSELVSNWVQLQQKSVESVLKRPMLPTYDSDEEGNLATDALYDYETVQAWVHFPLKKSRYESVNDSFLPSASTSGLEPISPAPSHSQRATPLPRSPSPDPYEFSEEASVNPATMTARARPSRDDLSRPSPRADDETAHPGEFGQEDVVNDIGQMESPLPSGGNLTREKDLEVIGAEKDLLRIFESSSSGDDDDDGGGLDIKTNDELKTNIKPPNETIAASELARMFPTPPSLETNKIHSPPETATEAPMEVVATEGPSIKVEMHHPVTLDDSSKFDVFVPPKHVNYVSAPKYSQLPRSLLSAPVQVPVLDYKPSWHFAMPAMENSHPPRTTYLNVPSVDALNSRPMPSPALYSSTQQTRTPRTPMSYELQSPASTPSSYLNKTLNSIDNAGTNSQLPEVHSLLVNILLSDSILNLFRDYNFESCNICVCNMDIRGSDIGLYLPETGSSSESSYKCTCGFSAVVNRRFAYNAGLFYEDEVDITGIRDDRYERRKPLLHLVSDGKTMDDIEDVTPEVLHLLMGQFALAFPTSAASSHLASLNISAAMTVTGTVLERLQLRDGNDTVYTILDLARQALDNCYPHKLEDPCMRSTCLHKWPYLRGCHGLPHNSQDIVQCLKALQPLLQDAIQYKRITRLWEHTYKLQGPLSWKDFHQLSGRGSVESSEPQPIPHFLVTHDRDWLSVSPYSIRFWDKQYLEPFGRPRDIIYIVVAPENEFLLQHVRSFFKELSTVYELCRLGRHVPIKPLRDGILRIGRNAAQKVLHESVDDWFNLLGDTPVAAKLKMYAQVCKHLLAPILQQQTLDRSAFDTGNTASHKAQFKTPEPAAAHPATPDPSHSPATGISSQGGSEENKGEGSQAEGPTASREAMNEPDIDDGSTMPAIVVYFIDPFSYGQDWADLQRLAMIGLLRCYHQMVLPPHLQNNIFLQVVPMKAILDHRESSAQSQSLKSLAFSVFTSCRWNLTHAIMGRSLTGFGPAASAEQFLKNKVSESQSRPFRLYSPPYILAPMKNQQAQLSECCGDHTEKSNVLFCGYCLSHDQRSLLAVCTDSRGELLDTCVINIHIPNRNQRKKASARKHGLSKLWDYILGVISLTTRPTRLVIGRFGRIGHGELKGWSGLLGKKNLQAASRRIREMCGQCSINAEYPCVRSACVVSLEMNPSFQVMADAIKQEEKQSSNCPLQTPRDASVTHILVFPTSATAQVNANPLQPGDPNPMDTYDPLDIDDVFGDGDLGQDVLSGMESDLVIDIFDPDQFDPQAGSPPVQDRTRVCSRTNEPSMLWAFQIPNGQLASDPQDDVNLLQQPLAMGYYISTAPTGPLPPWFWSACPENQHVNPTCFKAALHINMSSRAWQDELDHSPNNPNRSNHPLDSHLTCDVLRFVLENYNALSWLTYDPVTNDRRSCLPVHKAVLMQMYHALQTYI</sequence>
<keyword evidence="15" id="KW-1185">Reference proteome</keyword>
<dbReference type="PANTHER" id="PTHR48249">
    <property type="entry name" value="MEDIATOR OF RNA POLYMERASE II TRANSCRIPTION SUBUNIT 13"/>
    <property type="match status" value="1"/>
</dbReference>
<name>A0A2T7PDR9_POMCA</name>
<evidence type="ECO:0000256" key="8">
    <source>
        <dbReference type="ARBA" id="ARBA00023242"/>
    </source>
</evidence>
<proteinExistence type="inferred from homology"/>
<feature type="region of interest" description="Disordered" evidence="10">
    <location>
        <begin position="371"/>
        <end position="391"/>
    </location>
</feature>
<gene>
    <name evidence="14" type="ORF">C0Q70_06974</name>
</gene>
<evidence type="ECO:0000256" key="9">
    <source>
        <dbReference type="RuleBase" id="RU364134"/>
    </source>
</evidence>
<comment type="function">
    <text evidence="9">Component of the Mediator complex, a coactivator involved in regulated transcription of nearly all RNA polymerase II-dependent genes. Mediator functions as a bridge to convey information from gene-specific regulatory proteins to the basal RNA polymerase II transcription machinery. Mediator is recruited to promoters by direct interactions with regulatory proteins and serves as a scaffold for the assembly of a functional preinitiation complex with RNA polymerase II and the general transcription factors.</text>
</comment>
<feature type="compositionally biased region" description="Polar residues" evidence="10">
    <location>
        <begin position="300"/>
        <end position="309"/>
    </location>
</feature>
<dbReference type="GO" id="GO:0016592">
    <property type="term" value="C:mediator complex"/>
    <property type="evidence" value="ECO:0007669"/>
    <property type="project" value="InterPro"/>
</dbReference>
<keyword evidence="4 9" id="KW-0678">Repressor</keyword>
<dbReference type="GO" id="GO:0045944">
    <property type="term" value="P:positive regulation of transcription by RNA polymerase II"/>
    <property type="evidence" value="ECO:0007669"/>
    <property type="project" value="TreeGrafter"/>
</dbReference>
<feature type="compositionally biased region" description="Low complexity" evidence="10">
    <location>
        <begin position="1520"/>
        <end position="1536"/>
    </location>
</feature>
<comment type="subcellular location">
    <subcellularLocation>
        <location evidence="1 9">Nucleus</location>
    </subcellularLocation>
</comment>
<feature type="domain" description="MID" evidence="13">
    <location>
        <begin position="1399"/>
        <end position="1655"/>
    </location>
</feature>
<dbReference type="Proteomes" id="UP000245119">
    <property type="component" value="Linkage Group LG4"/>
</dbReference>
<feature type="region of interest" description="Disordered" evidence="10">
    <location>
        <begin position="618"/>
        <end position="672"/>
    </location>
</feature>
<evidence type="ECO:0000256" key="5">
    <source>
        <dbReference type="ARBA" id="ARBA00023015"/>
    </source>
</evidence>
<dbReference type="Pfam" id="PF11597">
    <property type="entry name" value="Med13_N"/>
    <property type="match status" value="1"/>
</dbReference>
<feature type="region of interest" description="Disordered" evidence="10">
    <location>
        <begin position="1503"/>
        <end position="1571"/>
    </location>
</feature>
<feature type="compositionally biased region" description="Polar residues" evidence="10">
    <location>
        <begin position="1048"/>
        <end position="1073"/>
    </location>
</feature>
<feature type="region of interest" description="Disordered" evidence="10">
    <location>
        <begin position="417"/>
        <end position="457"/>
    </location>
</feature>
<evidence type="ECO:0000256" key="7">
    <source>
        <dbReference type="ARBA" id="ARBA00023163"/>
    </source>
</evidence>
<evidence type="ECO:0000256" key="10">
    <source>
        <dbReference type="SAM" id="MobiDB-lite"/>
    </source>
</evidence>
<evidence type="ECO:0000259" key="13">
    <source>
        <dbReference type="Pfam" id="PF18296"/>
    </source>
</evidence>
<evidence type="ECO:0000256" key="4">
    <source>
        <dbReference type="ARBA" id="ARBA00022491"/>
    </source>
</evidence>
<comment type="subunit">
    <text evidence="9">Component of the Mediator complex.</text>
</comment>
<feature type="region of interest" description="Disordered" evidence="10">
    <location>
        <begin position="294"/>
        <end position="335"/>
    </location>
</feature>
<evidence type="ECO:0000313" key="15">
    <source>
        <dbReference type="Proteomes" id="UP000245119"/>
    </source>
</evidence>
<dbReference type="InterPro" id="IPR041285">
    <property type="entry name" value="MID_MedPIWI"/>
</dbReference>
<evidence type="ECO:0000256" key="1">
    <source>
        <dbReference type="ARBA" id="ARBA00004123"/>
    </source>
</evidence>
<dbReference type="PANTHER" id="PTHR48249:SF3">
    <property type="entry name" value="MEDIATOR OF RNA POLYMERASE II TRANSCRIPTION SUBUNIT 13"/>
    <property type="match status" value="1"/>
</dbReference>
<dbReference type="InterPro" id="IPR051139">
    <property type="entry name" value="Mediator_complx_sub13"/>
</dbReference>
<dbReference type="Pfam" id="PF06333">
    <property type="entry name" value="Med13_C"/>
    <property type="match status" value="1"/>
</dbReference>
<evidence type="ECO:0000256" key="2">
    <source>
        <dbReference type="ARBA" id="ARBA00009354"/>
    </source>
</evidence>
<feature type="compositionally biased region" description="Low complexity" evidence="10">
    <location>
        <begin position="541"/>
        <end position="554"/>
    </location>
</feature>
<keyword evidence="5 9" id="KW-0805">Transcription regulation</keyword>
<reference evidence="14 15" key="1">
    <citation type="submission" date="2018-04" db="EMBL/GenBank/DDBJ databases">
        <title>The genome of golden apple snail Pomacea canaliculata provides insight into stress tolerance and invasive adaptation.</title>
        <authorList>
            <person name="Liu C."/>
            <person name="Liu B."/>
            <person name="Ren Y."/>
            <person name="Zhang Y."/>
            <person name="Wang H."/>
            <person name="Li S."/>
            <person name="Jiang F."/>
            <person name="Yin L."/>
            <person name="Zhang G."/>
            <person name="Qian W."/>
            <person name="Fan W."/>
        </authorList>
    </citation>
    <scope>NUCLEOTIDE SEQUENCE [LARGE SCALE GENOMIC DNA]</scope>
    <source>
        <strain evidence="14">SZHN2017</strain>
        <tissue evidence="14">Muscle</tissue>
    </source>
</reference>
<dbReference type="Pfam" id="PF18296">
    <property type="entry name" value="MID_MedPIWI"/>
    <property type="match status" value="1"/>
</dbReference>
<evidence type="ECO:0000313" key="14">
    <source>
        <dbReference type="EMBL" id="PVD31560.1"/>
    </source>
</evidence>
<feature type="compositionally biased region" description="Basic residues" evidence="10">
    <location>
        <begin position="445"/>
        <end position="457"/>
    </location>
</feature>
<evidence type="ECO:0000256" key="3">
    <source>
        <dbReference type="ARBA" id="ARBA00019618"/>
    </source>
</evidence>
<dbReference type="InterPro" id="IPR009401">
    <property type="entry name" value="Med13_C"/>
</dbReference>
<evidence type="ECO:0000256" key="6">
    <source>
        <dbReference type="ARBA" id="ARBA00023159"/>
    </source>
</evidence>
<keyword evidence="8 9" id="KW-0539">Nucleus</keyword>
<feature type="compositionally biased region" description="Basic and acidic residues" evidence="10">
    <location>
        <begin position="817"/>
        <end position="835"/>
    </location>
</feature>
<dbReference type="InterPro" id="IPR021643">
    <property type="entry name" value="Mediator_Med13_N"/>
</dbReference>
<feature type="region of interest" description="Disordered" evidence="10">
    <location>
        <begin position="478"/>
        <end position="554"/>
    </location>
</feature>
<protein>
    <recommendedName>
        <fullName evidence="3 9">Mediator of RNA polymerase II transcription subunit 13</fullName>
    </recommendedName>
</protein>
<evidence type="ECO:0000259" key="12">
    <source>
        <dbReference type="Pfam" id="PF11597"/>
    </source>
</evidence>
<feature type="region of interest" description="Disordered" evidence="10">
    <location>
        <begin position="1041"/>
        <end position="1073"/>
    </location>
</feature>
<feature type="region of interest" description="Disordered" evidence="10">
    <location>
        <begin position="880"/>
        <end position="911"/>
    </location>
</feature>
<feature type="domain" description="Mediator complex subunit Med13 N-terminal" evidence="12">
    <location>
        <begin position="12"/>
        <end position="233"/>
    </location>
</feature>
<organism evidence="14 15">
    <name type="scientific">Pomacea canaliculata</name>
    <name type="common">Golden apple snail</name>
    <dbReference type="NCBI Taxonomy" id="400727"/>
    <lineage>
        <taxon>Eukaryota</taxon>
        <taxon>Metazoa</taxon>
        <taxon>Spiralia</taxon>
        <taxon>Lophotrochozoa</taxon>
        <taxon>Mollusca</taxon>
        <taxon>Gastropoda</taxon>
        <taxon>Caenogastropoda</taxon>
        <taxon>Architaenioglossa</taxon>
        <taxon>Ampullarioidea</taxon>
        <taxon>Ampullariidae</taxon>
        <taxon>Pomacea</taxon>
    </lineage>
</organism>
<accession>A0A2T7PDR9</accession>
<keyword evidence="7 9" id="KW-0804">Transcription</keyword>
<feature type="domain" description="Mediator complex subunit Med13 C-terminal" evidence="11">
    <location>
        <begin position="1695"/>
        <end position="2105"/>
    </location>
</feature>
<comment type="similarity">
    <text evidence="2 9">Belongs to the Mediator complex subunit 13 family.</text>
</comment>
<dbReference type="OrthoDB" id="103819at2759"/>
<evidence type="ECO:0000259" key="11">
    <source>
        <dbReference type="Pfam" id="PF06333"/>
    </source>
</evidence>
<feature type="compositionally biased region" description="Basic and acidic residues" evidence="10">
    <location>
        <begin position="432"/>
        <end position="444"/>
    </location>
</feature>
<comment type="caution">
    <text evidence="14">The sequence shown here is derived from an EMBL/GenBank/DDBJ whole genome shotgun (WGS) entry which is preliminary data.</text>
</comment>
<dbReference type="EMBL" id="PZQS01000004">
    <property type="protein sequence ID" value="PVD31560.1"/>
    <property type="molecule type" value="Genomic_DNA"/>
</dbReference>
<dbReference type="STRING" id="400727.A0A2T7PDR9"/>
<dbReference type="GO" id="GO:0003713">
    <property type="term" value="F:transcription coactivator activity"/>
    <property type="evidence" value="ECO:0007669"/>
    <property type="project" value="TreeGrafter"/>
</dbReference>
<feature type="compositionally biased region" description="Polar residues" evidence="10">
    <location>
        <begin position="634"/>
        <end position="645"/>
    </location>
</feature>